<feature type="domain" description="Mce/MlaD" evidence="2">
    <location>
        <begin position="39"/>
        <end position="116"/>
    </location>
</feature>
<dbReference type="AlphaFoldDB" id="A0A2S0KIX5"/>
<dbReference type="EMBL" id="CP027433">
    <property type="protein sequence ID" value="AVM01635.1"/>
    <property type="molecule type" value="Genomic_DNA"/>
</dbReference>
<accession>A0A2S0KIX5</accession>
<keyword evidence="1" id="KW-0812">Transmembrane</keyword>
<dbReference type="Pfam" id="PF02470">
    <property type="entry name" value="MlaD"/>
    <property type="match status" value="1"/>
</dbReference>
<evidence type="ECO:0000313" key="4">
    <source>
        <dbReference type="Proteomes" id="UP000239814"/>
    </source>
</evidence>
<organism evidence="3 4">
    <name type="scientific">Gordonia iterans</name>
    <dbReference type="NCBI Taxonomy" id="1004901"/>
    <lineage>
        <taxon>Bacteria</taxon>
        <taxon>Bacillati</taxon>
        <taxon>Actinomycetota</taxon>
        <taxon>Actinomycetes</taxon>
        <taxon>Mycobacteriales</taxon>
        <taxon>Gordoniaceae</taxon>
        <taxon>Gordonia</taxon>
    </lineage>
</organism>
<proteinExistence type="predicted"/>
<dbReference type="PANTHER" id="PTHR33371">
    <property type="entry name" value="INTERMEMBRANE PHOSPHOLIPID TRANSPORT SYSTEM BINDING PROTEIN MLAD-RELATED"/>
    <property type="match status" value="1"/>
</dbReference>
<dbReference type="InterPro" id="IPR005693">
    <property type="entry name" value="Mce"/>
</dbReference>
<dbReference type="GO" id="GO:0005576">
    <property type="term" value="C:extracellular region"/>
    <property type="evidence" value="ECO:0007669"/>
    <property type="project" value="TreeGrafter"/>
</dbReference>
<dbReference type="InterPro" id="IPR003399">
    <property type="entry name" value="Mce/MlaD"/>
</dbReference>
<name>A0A2S0KIX5_9ACTN</name>
<feature type="transmembrane region" description="Helical" evidence="1">
    <location>
        <begin position="6"/>
        <end position="29"/>
    </location>
</feature>
<evidence type="ECO:0000313" key="3">
    <source>
        <dbReference type="EMBL" id="AVM01635.1"/>
    </source>
</evidence>
<dbReference type="PANTHER" id="PTHR33371:SF16">
    <property type="entry name" value="MCE-FAMILY PROTEIN MCE3F"/>
    <property type="match status" value="1"/>
</dbReference>
<dbReference type="KEGG" id="git:C6V83_16605"/>
<gene>
    <name evidence="3" type="ORF">C6V83_16605</name>
</gene>
<dbReference type="InterPro" id="IPR052336">
    <property type="entry name" value="MlaD_Phospholipid_Transporter"/>
</dbReference>
<dbReference type="RefSeq" id="WP_105943339.1">
    <property type="nucleotide sequence ID" value="NZ_CP027433.1"/>
</dbReference>
<sequence>MVTKLVKIQLIVFAVIGVLAIIFVGANYARLDKLAGIGQYPVTVEMGDSSGGIFTNAQVTYRGVPVGRVGKLTLTDDGVNVELLMDSRAPDVPASAVAVVANRSAVGEQYIDLRPPNGDGPYLKKNDVIRKYELPPVLQDVMTDTITLTESVPVEDLTTVVHELGLAFNGRAESMDRLVDSLINLTEAGYDNLGETISLIQNSNVVLSTQADQSDQILAWSHGLELVTAQLASSDPDVRRILTNAPLTASQLSSFLQKHGGDTGKLVRLLGETMHTVEPATFSTGATLAMLSALSAGSHSAAPGDGQIHFGIVLETNNPPTCTRGYEGTKKIIDEMKRKNPDFDINYDDFPFNRDASCAVPVGNPTGVRSANRAALSNPEYKQPWDNTAKKMPDTLNLNPLATQLAWLMGVHPTKYKN</sequence>
<evidence type="ECO:0000259" key="2">
    <source>
        <dbReference type="Pfam" id="PF02470"/>
    </source>
</evidence>
<dbReference type="NCBIfam" id="TIGR00996">
    <property type="entry name" value="Mtu_fam_mce"/>
    <property type="match status" value="1"/>
</dbReference>
<protein>
    <submittedName>
        <fullName evidence="3">Mammalian cell entry protein</fullName>
    </submittedName>
</protein>
<dbReference type="OrthoDB" id="4741753at2"/>
<keyword evidence="4" id="KW-1185">Reference proteome</keyword>
<dbReference type="Proteomes" id="UP000239814">
    <property type="component" value="Chromosome"/>
</dbReference>
<evidence type="ECO:0000256" key="1">
    <source>
        <dbReference type="SAM" id="Phobius"/>
    </source>
</evidence>
<keyword evidence="1" id="KW-1133">Transmembrane helix</keyword>
<reference evidence="3 4" key="1">
    <citation type="submission" date="2018-03" db="EMBL/GenBank/DDBJ databases">
        <title>Characteristics and genome of n-alkane degrading marine bacteria Gordonia iterans isolated from crude oil contaminated in Tae-an, South Korea.</title>
        <authorList>
            <person name="Lee S.-S."/>
            <person name="Kim H."/>
        </authorList>
    </citation>
    <scope>NUCLEOTIDE SEQUENCE [LARGE SCALE GENOMIC DNA]</scope>
    <source>
        <strain evidence="3 4">Co17</strain>
    </source>
</reference>
<keyword evidence="1" id="KW-0472">Membrane</keyword>